<dbReference type="Pfam" id="PF13550">
    <property type="entry name" value="Phage-tail_3"/>
    <property type="match status" value="1"/>
</dbReference>
<dbReference type="CDD" id="cd19607">
    <property type="entry name" value="GTA_TIM-barrel-like"/>
    <property type="match status" value="1"/>
</dbReference>
<evidence type="ECO:0000313" key="4">
    <source>
        <dbReference type="EMBL" id="VAV95962.1"/>
    </source>
</evidence>
<dbReference type="SUPFAM" id="SSF51445">
    <property type="entry name" value="(Trans)glycosidases"/>
    <property type="match status" value="1"/>
</dbReference>
<sequence length="1302" mass="142361">MATLVMQAAGQAVGGFLGGPFGAVLGRAVGGIAGSFVDQALFGSGTKRIEGPRLKELQLLGSTEGAPIPKIYGRVRISGQVIWATRFDEIATTRTQRSGGKGGTGRPKTKVTEYAYYANFAIGLCQGRVNRIGRVWADGKEIDISKFVWRLHDGRTDQQPDSLIIAKQGQNEVPAFRGTAYIVFEHLPLEQFGNRLPQLSFEVFKSLNDVEGKISAVNIIPGATEFGYDPISVRRSDGWGTTVAENTHTAADISDWTASIDQLQATCENVNSASLVVAWFGDDLRCDQIKIRPGIETRDKTTTPLQWSVAGLSRGAAPLISLQDGKVAFGSTPDDGSVVRAITDLHDRGIKPVFYPFIMMDIPADTQLPDPYNPSGTQPPYPWRGKITCDPAIGQPATPDKTAAIAAQVNAFFGSAQAADFSVLAGQVVYSGPTDWGFRRMILHYAHLCQMAGGVDAFLIGSELKSLTILRDDQHNFPAVTALKNLAAEVAQVLPDAKISYAADWSEYFGYHPQNSSGDVYFHLDELWASPDVDFIGIDNYMPLSDWRDGFAHLDAQSGARSIYDRDYLQQNITGGEGFDWFYASQSDREIQQRTPITDGAYNKPWVYRYKDLKSWWQNPHHNRPGGVEDAAPTSWVPQSKPFWFTEVGCPAIDKGTNQPNVFVDPKSVESNAPHFSSGQRDDFIQRKYIDVVMQFWSSVGSHNPVSLEYAGTMVAAEQIFMWAWDARPYPAFPFLSDVWTDGENYDLGHWLNGRLGAAPLSNLVAEILQDYGFSDHQTGAIHGLVDGYVIERTMSARQAIDPLAAAFFFDGVESAGLLKFRRRDEISVLSVSIDDLVESKADKPVFTLKRAQETDLPNRVQLLFIDGENNYRQSVVEARKLTGASQRDIIQELPAVLSQNSALGHAEVALQEIWTGRETADFILPPSLAELEVGDVLTLVLIDGQQRFLRVESLTDGDGRAVSARLTSRENYQPAAGNSNTGSFDLPAVFGPPLFEVMSLPLLSSSANPFAPWIAARAAPWPGNMAITESAGSGFTEIENLNVPAIIGEILTDLPAGPLSRIDYANSLTIELASGELSSVSRHELLAGSNLLAVGSEQSGWEVLQFENAELTGTNTYEITHLLRGQVGSNPEMLPLRLSGARCVLLDGAVRQIPATADDQGRERLMRIGPGHLDHADPAFVEFSHAASGISLRPLNPVHLKVKPVTGGVQLSWVRRTRIDGDSWALLEVPLGEEVEEYAIEIMDGQTLVRIMSANQPLAIYSDVEREADFGLPLPSTLTFRVAQISAIYGPGTYQEKTFNV</sequence>
<feature type="domain" description="Rcc01698-like C-terminal" evidence="3">
    <location>
        <begin position="1046"/>
        <end position="1144"/>
    </location>
</feature>
<dbReference type="InterPro" id="IPR025195">
    <property type="entry name" value="GTA_TIM_dom"/>
</dbReference>
<dbReference type="Pfam" id="PF13547">
    <property type="entry name" value="GTA_TIM"/>
    <property type="match status" value="1"/>
</dbReference>
<organism evidence="4">
    <name type="scientific">hydrothermal vent metagenome</name>
    <dbReference type="NCBI Taxonomy" id="652676"/>
    <lineage>
        <taxon>unclassified sequences</taxon>
        <taxon>metagenomes</taxon>
        <taxon>ecological metagenomes</taxon>
    </lineage>
</organism>
<name>A0A3B0RX14_9ZZZZ</name>
<dbReference type="EMBL" id="UOEC01000131">
    <property type="protein sequence ID" value="VAV95962.1"/>
    <property type="molecule type" value="Genomic_DNA"/>
</dbReference>
<protein>
    <submittedName>
        <fullName evidence="4">Gene Transfer Agent host specificity protein</fullName>
    </submittedName>
</protein>
<evidence type="ECO:0000259" key="3">
    <source>
        <dbReference type="Pfam" id="PF23666"/>
    </source>
</evidence>
<accession>A0A3B0RX14</accession>
<evidence type="ECO:0000259" key="2">
    <source>
        <dbReference type="Pfam" id="PF13550"/>
    </source>
</evidence>
<proteinExistence type="predicted"/>
<dbReference type="InterPro" id="IPR017853">
    <property type="entry name" value="GH"/>
</dbReference>
<dbReference type="InterPro" id="IPR056490">
    <property type="entry name" value="Rcc01698_C"/>
</dbReference>
<reference evidence="4" key="1">
    <citation type="submission" date="2018-06" db="EMBL/GenBank/DDBJ databases">
        <authorList>
            <person name="Zhirakovskaya E."/>
        </authorList>
    </citation>
    <scope>NUCLEOTIDE SEQUENCE</scope>
</reference>
<dbReference type="Gene3D" id="3.20.20.80">
    <property type="entry name" value="Glycosidases"/>
    <property type="match status" value="1"/>
</dbReference>
<dbReference type="Pfam" id="PF23666">
    <property type="entry name" value="Rcc01698_C"/>
    <property type="match status" value="1"/>
</dbReference>
<feature type="domain" description="GTA TIM-barrel-like" evidence="1">
    <location>
        <begin position="436"/>
        <end position="734"/>
    </location>
</feature>
<dbReference type="InterPro" id="IPR032876">
    <property type="entry name" value="J_dom"/>
</dbReference>
<gene>
    <name evidence="4" type="ORF">MNBD_ALPHA08-489</name>
</gene>
<feature type="domain" description="Tip attachment protein J" evidence="2">
    <location>
        <begin position="793"/>
        <end position="955"/>
    </location>
</feature>
<evidence type="ECO:0000259" key="1">
    <source>
        <dbReference type="Pfam" id="PF13547"/>
    </source>
</evidence>